<feature type="region of interest" description="Disordered" evidence="2">
    <location>
        <begin position="1"/>
        <end position="22"/>
    </location>
</feature>
<dbReference type="Proteomes" id="UP000293874">
    <property type="component" value="Unassembled WGS sequence"/>
</dbReference>
<dbReference type="PROSITE" id="PS50943">
    <property type="entry name" value="HTH_CROC1"/>
    <property type="match status" value="1"/>
</dbReference>
<evidence type="ECO:0000256" key="2">
    <source>
        <dbReference type="SAM" id="MobiDB-lite"/>
    </source>
</evidence>
<protein>
    <submittedName>
        <fullName evidence="4">Helix-turn-helix protein</fullName>
    </submittedName>
</protein>
<dbReference type="PANTHER" id="PTHR46797:SF1">
    <property type="entry name" value="METHYLPHOSPHONATE SYNTHASE"/>
    <property type="match status" value="1"/>
</dbReference>
<keyword evidence="1" id="KW-0238">DNA-binding</keyword>
<dbReference type="CDD" id="cd00093">
    <property type="entry name" value="HTH_XRE"/>
    <property type="match status" value="1"/>
</dbReference>
<proteinExistence type="predicted"/>
<dbReference type="SUPFAM" id="SSF47413">
    <property type="entry name" value="lambda repressor-like DNA-binding domains"/>
    <property type="match status" value="1"/>
</dbReference>
<dbReference type="GO" id="GO:0005829">
    <property type="term" value="C:cytosol"/>
    <property type="evidence" value="ECO:0007669"/>
    <property type="project" value="TreeGrafter"/>
</dbReference>
<name>A0A4V2F181_9BACT</name>
<comment type="caution">
    <text evidence="4">The sequence shown here is derived from an EMBL/GenBank/DDBJ whole genome shotgun (WGS) entry which is preliminary data.</text>
</comment>
<keyword evidence="5" id="KW-1185">Reference proteome</keyword>
<dbReference type="SMART" id="SM00530">
    <property type="entry name" value="HTH_XRE"/>
    <property type="match status" value="1"/>
</dbReference>
<dbReference type="InterPro" id="IPR050807">
    <property type="entry name" value="TransReg_Diox_bact_type"/>
</dbReference>
<dbReference type="GO" id="GO:0003677">
    <property type="term" value="F:DNA binding"/>
    <property type="evidence" value="ECO:0007669"/>
    <property type="project" value="UniProtKB-KW"/>
</dbReference>
<feature type="domain" description="HTH cro/C1-type" evidence="3">
    <location>
        <begin position="33"/>
        <end position="87"/>
    </location>
</feature>
<evidence type="ECO:0000256" key="1">
    <source>
        <dbReference type="ARBA" id="ARBA00023125"/>
    </source>
</evidence>
<dbReference type="Pfam" id="PF13443">
    <property type="entry name" value="HTH_26"/>
    <property type="match status" value="1"/>
</dbReference>
<dbReference type="InterPro" id="IPR001387">
    <property type="entry name" value="Cro/C1-type_HTH"/>
</dbReference>
<reference evidence="4 5" key="1">
    <citation type="submission" date="2019-02" db="EMBL/GenBank/DDBJ databases">
        <title>Genomic Encyclopedia of Type Strains, Phase IV (KMG-IV): sequencing the most valuable type-strain genomes for metagenomic binning, comparative biology and taxonomic classification.</title>
        <authorList>
            <person name="Goeker M."/>
        </authorList>
    </citation>
    <scope>NUCLEOTIDE SEQUENCE [LARGE SCALE GENOMIC DNA]</scope>
    <source>
        <strain evidence="4 5">DSM 18116</strain>
    </source>
</reference>
<dbReference type="AlphaFoldDB" id="A0A4V2F181"/>
<accession>A0A4V2F181</accession>
<dbReference type="Gene3D" id="1.10.260.40">
    <property type="entry name" value="lambda repressor-like DNA-binding domains"/>
    <property type="match status" value="1"/>
</dbReference>
<evidence type="ECO:0000313" key="4">
    <source>
        <dbReference type="EMBL" id="RZS72711.1"/>
    </source>
</evidence>
<dbReference type="PANTHER" id="PTHR46797">
    <property type="entry name" value="HTH-TYPE TRANSCRIPTIONAL REGULATOR"/>
    <property type="match status" value="1"/>
</dbReference>
<dbReference type="EMBL" id="SGXA01000002">
    <property type="protein sequence ID" value="RZS72711.1"/>
    <property type="molecule type" value="Genomic_DNA"/>
</dbReference>
<dbReference type="GO" id="GO:0003700">
    <property type="term" value="F:DNA-binding transcription factor activity"/>
    <property type="evidence" value="ECO:0007669"/>
    <property type="project" value="TreeGrafter"/>
</dbReference>
<organism evidence="4 5">
    <name type="scientific">Pseudobacter ginsenosidimutans</name>
    <dbReference type="NCBI Taxonomy" id="661488"/>
    <lineage>
        <taxon>Bacteria</taxon>
        <taxon>Pseudomonadati</taxon>
        <taxon>Bacteroidota</taxon>
        <taxon>Chitinophagia</taxon>
        <taxon>Chitinophagales</taxon>
        <taxon>Chitinophagaceae</taxon>
        <taxon>Pseudobacter</taxon>
    </lineage>
</organism>
<evidence type="ECO:0000259" key="3">
    <source>
        <dbReference type="PROSITE" id="PS50943"/>
    </source>
</evidence>
<evidence type="ECO:0000313" key="5">
    <source>
        <dbReference type="Proteomes" id="UP000293874"/>
    </source>
</evidence>
<sequence>MLNDQSSSIKPMKKKTKTKKDYTKLKQQFGAHLQKIRQDKGLSLREVAQNCDLDDSNISKMEHGRFNVQISTIYELAKGLNLHPADLLKYDFE</sequence>
<gene>
    <name evidence="4" type="ORF">EV199_4634</name>
</gene>
<dbReference type="InterPro" id="IPR010982">
    <property type="entry name" value="Lambda_DNA-bd_dom_sf"/>
</dbReference>